<accession>A0ABV2LNB3</accession>
<dbReference type="InterPro" id="IPR030374">
    <property type="entry name" value="PABS"/>
</dbReference>
<sequence>MDELMWLTVGAAAVFIIEASVYLYWILWGNGSVISYINDGQRPNQNFRVIQTFHTSTQKIALVEVGEEVWVYSNGEIMFGTKEDENEYAEVIVHVPMAAAKEVRRILIIGGGGGISVREALRYEEVDEIIAVDIDAEMMDLGKSFDRLVAFNEGALNHHKVRTMIQDGRSFVEQSLEAWDVIIVDIPEPTEKCPSLSRLFSLEFYHELKEHLNPGGVLSIACSTVNLMPEYMWSIEKTLKECGLFTIPFHNFSNKTGVDWGYILASTLPLQRDDIQLKVTTPFLTEGRLKDVLELPYYLNNRENKGMVQTDQNTVLLDIVKKELNDL</sequence>
<keyword evidence="4" id="KW-0745">Spermidine biosynthesis</keyword>
<dbReference type="PROSITE" id="PS01330">
    <property type="entry name" value="PABS_1"/>
    <property type="match status" value="1"/>
</dbReference>
<evidence type="ECO:0000313" key="7">
    <source>
        <dbReference type="EMBL" id="MET3730077.1"/>
    </source>
</evidence>
<keyword evidence="4" id="KW-0963">Cytoplasm</keyword>
<protein>
    <recommendedName>
        <fullName evidence="4">Polyamine aminopropyltransferase</fullName>
    </recommendedName>
    <alternativeName>
        <fullName evidence="4">Putrescine aminopropyltransferase</fullName>
        <shortName evidence="4">PAPT</shortName>
    </alternativeName>
    <alternativeName>
        <fullName evidence="4">Spermidine synthase</fullName>
        <shortName evidence="4">SPDS</shortName>
        <shortName evidence="4">SPDSY</shortName>
        <ecNumber evidence="4">2.5.1.16</ecNumber>
    </alternativeName>
</protein>
<dbReference type="RefSeq" id="WP_198769199.1">
    <property type="nucleotide sequence ID" value="NZ_JAEACF010000002.1"/>
</dbReference>
<dbReference type="Gene3D" id="3.40.50.150">
    <property type="entry name" value="Vaccinia Virus protein VP39"/>
    <property type="match status" value="1"/>
</dbReference>
<feature type="active site" description="Proton acceptor" evidence="4 5">
    <location>
        <position position="185"/>
    </location>
</feature>
<comment type="caution">
    <text evidence="7">The sequence shown here is derived from an EMBL/GenBank/DDBJ whole genome shotgun (WGS) entry which is preliminary data.</text>
</comment>
<feature type="binding site" evidence="4">
    <location>
        <position position="194"/>
    </location>
    <ligand>
        <name>S-methyl-5'-thioadenosine</name>
        <dbReference type="ChEBI" id="CHEBI:17509"/>
    </ligand>
</feature>
<comment type="caution">
    <text evidence="4">Lacks conserved residue(s) required for the propagation of feature annotation.</text>
</comment>
<comment type="function">
    <text evidence="4">Catalyzes the irreversible transfer of a propylamine group from the amino donor S-adenosylmethioninamine (decarboxy-AdoMet) to putrescine (1,4-diaminobutane) to yield spermidine.</text>
</comment>
<evidence type="ECO:0000313" key="8">
    <source>
        <dbReference type="Proteomes" id="UP001549097"/>
    </source>
</evidence>
<gene>
    <name evidence="4" type="primary">speE</name>
    <name evidence="7" type="ORF">ABID52_003694</name>
</gene>
<evidence type="ECO:0000256" key="5">
    <source>
        <dbReference type="PROSITE-ProRule" id="PRU00354"/>
    </source>
</evidence>
<reference evidence="7 8" key="1">
    <citation type="submission" date="2024-06" db="EMBL/GenBank/DDBJ databases">
        <title>Genomic Encyclopedia of Type Strains, Phase IV (KMG-IV): sequencing the most valuable type-strain genomes for metagenomic binning, comparative biology and taxonomic classification.</title>
        <authorList>
            <person name="Goeker M."/>
        </authorList>
    </citation>
    <scope>NUCLEOTIDE SEQUENCE [LARGE SCALE GENOMIC DNA]</scope>
    <source>
        <strain evidence="7 8">DSM 100124</strain>
    </source>
</reference>
<evidence type="ECO:0000256" key="4">
    <source>
        <dbReference type="HAMAP-Rule" id="MF_00198"/>
    </source>
</evidence>
<name>A0ABV2LNB3_9BACL</name>
<dbReference type="InterPro" id="IPR001045">
    <property type="entry name" value="Spermi_synthase"/>
</dbReference>
<comment type="subcellular location">
    <subcellularLocation>
        <location evidence="4">Cell membrane</location>
        <topology evidence="4">Single-pass membrane protein</topology>
    </subcellularLocation>
</comment>
<evidence type="ECO:0000259" key="6">
    <source>
        <dbReference type="PROSITE" id="PS51006"/>
    </source>
</evidence>
<keyword evidence="4" id="KW-1133">Transmembrane helix</keyword>
<dbReference type="InterPro" id="IPR030373">
    <property type="entry name" value="PABS_CS"/>
</dbReference>
<evidence type="ECO:0000256" key="2">
    <source>
        <dbReference type="ARBA" id="ARBA00022679"/>
    </source>
</evidence>
<dbReference type="HAMAP" id="MF_00198">
    <property type="entry name" value="Spermidine_synth"/>
    <property type="match status" value="1"/>
</dbReference>
<comment type="pathway">
    <text evidence="4">Amine and polyamine biosynthesis; spermidine biosynthesis; spermidine from putrescine: step 1/1.</text>
</comment>
<keyword evidence="8" id="KW-1185">Reference proteome</keyword>
<dbReference type="PROSITE" id="PS51006">
    <property type="entry name" value="PABS_2"/>
    <property type="match status" value="1"/>
</dbReference>
<keyword evidence="2 4" id="KW-0808">Transferase</keyword>
<comment type="catalytic activity">
    <reaction evidence="4">
        <text>S-adenosyl 3-(methylsulfanyl)propylamine + putrescine = S-methyl-5'-thioadenosine + spermidine + H(+)</text>
        <dbReference type="Rhea" id="RHEA:12721"/>
        <dbReference type="ChEBI" id="CHEBI:15378"/>
        <dbReference type="ChEBI" id="CHEBI:17509"/>
        <dbReference type="ChEBI" id="CHEBI:57443"/>
        <dbReference type="ChEBI" id="CHEBI:57834"/>
        <dbReference type="ChEBI" id="CHEBI:326268"/>
        <dbReference type="EC" id="2.5.1.16"/>
    </reaction>
</comment>
<keyword evidence="3 4" id="KW-0620">Polyamine biosynthesis</keyword>
<keyword evidence="4" id="KW-0472">Membrane</keyword>
<dbReference type="EMBL" id="JBEPMP010000002">
    <property type="protein sequence ID" value="MET3730077.1"/>
    <property type="molecule type" value="Genomic_DNA"/>
</dbReference>
<dbReference type="EC" id="2.5.1.16" evidence="4"/>
<keyword evidence="4" id="KW-0812">Transmembrane</keyword>
<dbReference type="PANTHER" id="PTHR43317:SF1">
    <property type="entry name" value="THERMOSPERMINE SYNTHASE ACAULIS5"/>
    <property type="match status" value="1"/>
</dbReference>
<dbReference type="Proteomes" id="UP001549097">
    <property type="component" value="Unassembled WGS sequence"/>
</dbReference>
<proteinExistence type="inferred from homology"/>
<dbReference type="CDD" id="cd02440">
    <property type="entry name" value="AdoMet_MTases"/>
    <property type="match status" value="1"/>
</dbReference>
<comment type="subunit">
    <text evidence="4">Homodimer or homotetramer.</text>
</comment>
<organism evidence="7 8">
    <name type="scientific">Fictibacillus halophilus</name>
    <dbReference type="NCBI Taxonomy" id="1610490"/>
    <lineage>
        <taxon>Bacteria</taxon>
        <taxon>Bacillati</taxon>
        <taxon>Bacillota</taxon>
        <taxon>Bacilli</taxon>
        <taxon>Bacillales</taxon>
        <taxon>Fictibacillaceae</taxon>
        <taxon>Fictibacillus</taxon>
    </lineage>
</organism>
<dbReference type="InterPro" id="IPR029063">
    <property type="entry name" value="SAM-dependent_MTases_sf"/>
</dbReference>
<evidence type="ECO:0000256" key="1">
    <source>
        <dbReference type="ARBA" id="ARBA00007867"/>
    </source>
</evidence>
<dbReference type="Pfam" id="PF01564">
    <property type="entry name" value="Spermine_synth"/>
    <property type="match status" value="1"/>
</dbReference>
<dbReference type="PANTHER" id="PTHR43317">
    <property type="entry name" value="THERMOSPERMINE SYNTHASE ACAULIS5"/>
    <property type="match status" value="1"/>
</dbReference>
<evidence type="ECO:0000256" key="3">
    <source>
        <dbReference type="ARBA" id="ARBA00023115"/>
    </source>
</evidence>
<dbReference type="GO" id="GO:0004766">
    <property type="term" value="F:spermidine synthase activity"/>
    <property type="evidence" value="ECO:0007669"/>
    <property type="project" value="UniProtKB-EC"/>
</dbReference>
<feature type="transmembrane region" description="Helical" evidence="4">
    <location>
        <begin position="6"/>
        <end position="27"/>
    </location>
</feature>
<comment type="similarity">
    <text evidence="1 4">Belongs to the spermidine/spermine synthase family.</text>
</comment>
<feature type="domain" description="PABS" evidence="6">
    <location>
        <begin position="34"/>
        <end position="267"/>
    </location>
</feature>
<feature type="binding site" evidence="4">
    <location>
        <begin position="167"/>
        <end position="168"/>
    </location>
    <ligand>
        <name>S-methyl-5'-thioadenosine</name>
        <dbReference type="ChEBI" id="CHEBI:17509"/>
    </ligand>
</feature>
<dbReference type="SUPFAM" id="SSF53335">
    <property type="entry name" value="S-adenosyl-L-methionine-dependent methyltransferases"/>
    <property type="match status" value="1"/>
</dbReference>
<feature type="binding site" evidence="4">
    <location>
        <position position="58"/>
    </location>
    <ligand>
        <name>S-methyl-5'-thioadenosine</name>
        <dbReference type="ChEBI" id="CHEBI:17509"/>
    </ligand>
</feature>
<feature type="binding site" evidence="4">
    <location>
        <position position="133"/>
    </location>
    <ligand>
        <name>S-methyl-5'-thioadenosine</name>
        <dbReference type="ChEBI" id="CHEBI:17509"/>
    </ligand>
</feature>